<organism evidence="16 17">
    <name type="scientific">Aegilops tauschii subsp. strangulata</name>
    <name type="common">Goatgrass</name>
    <dbReference type="NCBI Taxonomy" id="200361"/>
    <lineage>
        <taxon>Eukaryota</taxon>
        <taxon>Viridiplantae</taxon>
        <taxon>Streptophyta</taxon>
        <taxon>Embryophyta</taxon>
        <taxon>Tracheophyta</taxon>
        <taxon>Spermatophyta</taxon>
        <taxon>Magnoliopsida</taxon>
        <taxon>Liliopsida</taxon>
        <taxon>Poales</taxon>
        <taxon>Poaceae</taxon>
        <taxon>BOP clade</taxon>
        <taxon>Pooideae</taxon>
        <taxon>Triticodae</taxon>
        <taxon>Triticeae</taxon>
        <taxon>Triticinae</taxon>
        <taxon>Aegilops</taxon>
    </lineage>
</organism>
<evidence type="ECO:0000256" key="1">
    <source>
        <dbReference type="ARBA" id="ARBA00000189"/>
    </source>
</evidence>
<evidence type="ECO:0000256" key="8">
    <source>
        <dbReference type="ARBA" id="ARBA00023004"/>
    </source>
</evidence>
<comment type="cofactor">
    <cofactor evidence="2">
        <name>heme b</name>
        <dbReference type="ChEBI" id="CHEBI:60344"/>
    </cofactor>
</comment>
<evidence type="ECO:0000256" key="9">
    <source>
        <dbReference type="ARBA" id="ARBA00023324"/>
    </source>
</evidence>
<evidence type="ECO:0000313" key="17">
    <source>
        <dbReference type="Proteomes" id="UP000015105"/>
    </source>
</evidence>
<dbReference type="PROSITE" id="PS50873">
    <property type="entry name" value="PEROXIDASE_4"/>
    <property type="match status" value="1"/>
</dbReference>
<dbReference type="Pfam" id="PF00141">
    <property type="entry name" value="peroxidase"/>
    <property type="match status" value="1"/>
</dbReference>
<keyword evidence="5 11" id="KW-0479">Metal-binding</keyword>
<dbReference type="PANTHER" id="PTHR31388:SF260">
    <property type="entry name" value="PEROXIDASE"/>
    <property type="match status" value="1"/>
</dbReference>
<evidence type="ECO:0000256" key="11">
    <source>
        <dbReference type="PIRSR" id="PIRSR600823-3"/>
    </source>
</evidence>
<dbReference type="SUPFAM" id="SSF48113">
    <property type="entry name" value="Heme-dependent peroxidases"/>
    <property type="match status" value="1"/>
</dbReference>
<evidence type="ECO:0000256" key="7">
    <source>
        <dbReference type="ARBA" id="ARBA00023002"/>
    </source>
</evidence>
<keyword evidence="17" id="KW-1185">Reference proteome</keyword>
<name>A0A453I543_AEGTS</name>
<feature type="site" description="Transition state stabilizer" evidence="12">
    <location>
        <position position="66"/>
    </location>
</feature>
<dbReference type="EnsemblPlants" id="AET4Gv20448100.1">
    <property type="protein sequence ID" value="AET4Gv20448100.1"/>
    <property type="gene ID" value="AET4Gv20448100"/>
</dbReference>
<keyword evidence="9" id="KW-0376">Hydrogen peroxide</keyword>
<reference evidence="16" key="4">
    <citation type="submission" date="2019-03" db="UniProtKB">
        <authorList>
            <consortium name="EnsemblPlants"/>
        </authorList>
    </citation>
    <scope>IDENTIFICATION</scope>
</reference>
<evidence type="ECO:0000256" key="10">
    <source>
        <dbReference type="PIRSR" id="PIRSR600823-1"/>
    </source>
</evidence>
<dbReference type="PROSITE" id="PS00436">
    <property type="entry name" value="PEROXIDASE_2"/>
    <property type="match status" value="1"/>
</dbReference>
<reference evidence="16" key="3">
    <citation type="journal article" date="2017" name="Nature">
        <title>Genome sequence of the progenitor of the wheat D genome Aegilops tauschii.</title>
        <authorList>
            <person name="Luo M.C."/>
            <person name="Gu Y.Q."/>
            <person name="Puiu D."/>
            <person name="Wang H."/>
            <person name="Twardziok S.O."/>
            <person name="Deal K.R."/>
            <person name="Huo N."/>
            <person name="Zhu T."/>
            <person name="Wang L."/>
            <person name="Wang Y."/>
            <person name="McGuire P.E."/>
            <person name="Liu S."/>
            <person name="Long H."/>
            <person name="Ramasamy R.K."/>
            <person name="Rodriguez J.C."/>
            <person name="Van S.L."/>
            <person name="Yuan L."/>
            <person name="Wang Z."/>
            <person name="Xia Z."/>
            <person name="Xiao L."/>
            <person name="Anderson O.D."/>
            <person name="Ouyang S."/>
            <person name="Liang Y."/>
            <person name="Zimin A.V."/>
            <person name="Pertea G."/>
            <person name="Qi P."/>
            <person name="Bennetzen J.L."/>
            <person name="Dai X."/>
            <person name="Dawson M.W."/>
            <person name="Muller H.G."/>
            <person name="Kugler K."/>
            <person name="Rivarola-Duarte L."/>
            <person name="Spannagl M."/>
            <person name="Mayer K.F.X."/>
            <person name="Lu F.H."/>
            <person name="Bevan M.W."/>
            <person name="Leroy P."/>
            <person name="Li P."/>
            <person name="You F.M."/>
            <person name="Sun Q."/>
            <person name="Liu Z."/>
            <person name="Lyons E."/>
            <person name="Wicker T."/>
            <person name="Salzberg S.L."/>
            <person name="Devos K.M."/>
            <person name="Dvorak J."/>
        </authorList>
    </citation>
    <scope>NUCLEOTIDE SEQUENCE [LARGE SCALE GENOMIC DNA]</scope>
    <source>
        <strain evidence="16">cv. AL8/78</strain>
    </source>
</reference>
<evidence type="ECO:0000256" key="6">
    <source>
        <dbReference type="ARBA" id="ARBA00022837"/>
    </source>
</evidence>
<dbReference type="InterPro" id="IPR019794">
    <property type="entry name" value="Peroxidases_AS"/>
</dbReference>
<keyword evidence="14" id="KW-0732">Signal</keyword>
<dbReference type="GO" id="GO:0006979">
    <property type="term" value="P:response to oxidative stress"/>
    <property type="evidence" value="ECO:0007669"/>
    <property type="project" value="InterPro"/>
</dbReference>
<feature type="domain" description="Plant heme peroxidase family profile" evidence="15">
    <location>
        <begin position="29"/>
        <end position="75"/>
    </location>
</feature>
<reference evidence="16" key="5">
    <citation type="journal article" date="2021" name="G3 (Bethesda)">
        <title>Aegilops tauschii genome assembly Aet v5.0 features greater sequence contiguity and improved annotation.</title>
        <authorList>
            <person name="Wang L."/>
            <person name="Zhu T."/>
            <person name="Rodriguez J.C."/>
            <person name="Deal K.R."/>
            <person name="Dubcovsky J."/>
            <person name="McGuire P.E."/>
            <person name="Lux T."/>
            <person name="Spannagl M."/>
            <person name="Mayer K.F.X."/>
            <person name="Baldrich P."/>
            <person name="Meyers B.C."/>
            <person name="Huo N."/>
            <person name="Gu Y.Q."/>
            <person name="Zhou H."/>
            <person name="Devos K.M."/>
            <person name="Bennetzen J.L."/>
            <person name="Unver T."/>
            <person name="Budak H."/>
            <person name="Gulick P.J."/>
            <person name="Galiba G."/>
            <person name="Kalapos B."/>
            <person name="Nelson D.R."/>
            <person name="Li P."/>
            <person name="You F.M."/>
            <person name="Luo M.C."/>
            <person name="Dvorak J."/>
        </authorList>
    </citation>
    <scope>NUCLEOTIDE SEQUENCE [LARGE SCALE GENOMIC DNA]</scope>
    <source>
        <strain evidence="16">cv. AL8/78</strain>
    </source>
</reference>
<comment type="similarity">
    <text evidence="13">Belongs to the peroxidase family.</text>
</comment>
<dbReference type="Proteomes" id="UP000015105">
    <property type="component" value="Chromosome 4D"/>
</dbReference>
<evidence type="ECO:0000256" key="2">
    <source>
        <dbReference type="ARBA" id="ARBA00001970"/>
    </source>
</evidence>
<reference evidence="17" key="1">
    <citation type="journal article" date="2014" name="Science">
        <title>Ancient hybridizations among the ancestral genomes of bread wheat.</title>
        <authorList>
            <consortium name="International Wheat Genome Sequencing Consortium,"/>
            <person name="Marcussen T."/>
            <person name="Sandve S.R."/>
            <person name="Heier L."/>
            <person name="Spannagl M."/>
            <person name="Pfeifer M."/>
            <person name="Jakobsen K.S."/>
            <person name="Wulff B.B."/>
            <person name="Steuernagel B."/>
            <person name="Mayer K.F."/>
            <person name="Olsen O.A."/>
        </authorList>
    </citation>
    <scope>NUCLEOTIDE SEQUENCE [LARGE SCALE GENOMIC DNA]</scope>
    <source>
        <strain evidence="17">cv. AL8/78</strain>
    </source>
</reference>
<evidence type="ECO:0000313" key="16">
    <source>
        <dbReference type="EnsemblPlants" id="AET4Gv20448100.1"/>
    </source>
</evidence>
<feature type="binding site" evidence="11">
    <location>
        <position position="71"/>
    </location>
    <ligand>
        <name>Ca(2+)</name>
        <dbReference type="ChEBI" id="CHEBI:29108"/>
        <label>1</label>
    </ligand>
</feature>
<sequence length="99" mass="11165">MASRSCFSVACAVAVMAFAILATASNAQPLDPHFYDKLCPAALPAIRKVVEEAVAVEPRMGASLLRLHFHDCFVNVRTYLYERAYCIWFGLKTYWFDAR</sequence>
<feature type="chain" id="PRO_5019295612" description="Plant heme peroxidase family profile domain-containing protein" evidence="14">
    <location>
        <begin position="28"/>
        <end position="99"/>
    </location>
</feature>
<reference evidence="17" key="2">
    <citation type="journal article" date="2017" name="Nat. Plants">
        <title>The Aegilops tauschii genome reveals multiple impacts of transposons.</title>
        <authorList>
            <person name="Zhao G."/>
            <person name="Zou C."/>
            <person name="Li K."/>
            <person name="Wang K."/>
            <person name="Li T."/>
            <person name="Gao L."/>
            <person name="Zhang X."/>
            <person name="Wang H."/>
            <person name="Yang Z."/>
            <person name="Liu X."/>
            <person name="Jiang W."/>
            <person name="Mao L."/>
            <person name="Kong X."/>
            <person name="Jiao Y."/>
            <person name="Jia J."/>
        </authorList>
    </citation>
    <scope>NUCLEOTIDE SEQUENCE [LARGE SCALE GENOMIC DNA]</scope>
    <source>
        <strain evidence="17">cv. AL8/78</strain>
    </source>
</reference>
<dbReference type="PRINTS" id="PR00461">
    <property type="entry name" value="PLPEROXIDASE"/>
</dbReference>
<feature type="binding site" evidence="11">
    <location>
        <position position="74"/>
    </location>
    <ligand>
        <name>Ca(2+)</name>
        <dbReference type="ChEBI" id="CHEBI:29108"/>
        <label>1</label>
    </ligand>
</feature>
<proteinExistence type="inferred from homology"/>
<evidence type="ECO:0000259" key="15">
    <source>
        <dbReference type="PROSITE" id="PS50873"/>
    </source>
</evidence>
<comment type="catalytic activity">
    <reaction evidence="1">
        <text>2 a phenolic donor + H2O2 = 2 a phenolic radical donor + 2 H2O</text>
        <dbReference type="Rhea" id="RHEA:56136"/>
        <dbReference type="ChEBI" id="CHEBI:15377"/>
        <dbReference type="ChEBI" id="CHEBI:16240"/>
        <dbReference type="ChEBI" id="CHEBI:139520"/>
        <dbReference type="ChEBI" id="CHEBI:139521"/>
        <dbReference type="EC" id="1.11.1.7"/>
    </reaction>
</comment>
<evidence type="ECO:0000256" key="13">
    <source>
        <dbReference type="RuleBase" id="RU004241"/>
    </source>
</evidence>
<dbReference type="InterPro" id="IPR010255">
    <property type="entry name" value="Haem_peroxidase_sf"/>
</dbReference>
<dbReference type="GO" id="GO:0140825">
    <property type="term" value="F:lactoperoxidase activity"/>
    <property type="evidence" value="ECO:0007669"/>
    <property type="project" value="UniProtKB-EC"/>
</dbReference>
<evidence type="ECO:0000256" key="14">
    <source>
        <dbReference type="SAM" id="SignalP"/>
    </source>
</evidence>
<evidence type="ECO:0000256" key="4">
    <source>
        <dbReference type="ARBA" id="ARBA00022617"/>
    </source>
</evidence>
<dbReference type="GO" id="GO:0020037">
    <property type="term" value="F:heme binding"/>
    <property type="evidence" value="ECO:0007669"/>
    <property type="project" value="InterPro"/>
</dbReference>
<keyword evidence="4" id="KW-0349">Heme</keyword>
<keyword evidence="8" id="KW-0408">Iron</keyword>
<keyword evidence="6 11" id="KW-0106">Calcium</keyword>
<evidence type="ECO:0000256" key="5">
    <source>
        <dbReference type="ARBA" id="ARBA00022723"/>
    </source>
</evidence>
<dbReference type="GO" id="GO:0042744">
    <property type="term" value="P:hydrogen peroxide catabolic process"/>
    <property type="evidence" value="ECO:0007669"/>
    <property type="project" value="UniProtKB-KW"/>
</dbReference>
<comment type="cofactor">
    <cofactor evidence="11">
        <name>Ca(2+)</name>
        <dbReference type="ChEBI" id="CHEBI:29108"/>
    </cofactor>
    <text evidence="11">Binds 2 calcium ions per subunit.</text>
</comment>
<accession>A0A453I543</accession>
<keyword evidence="7" id="KW-0560">Oxidoreductase</keyword>
<evidence type="ECO:0000256" key="3">
    <source>
        <dbReference type="ARBA" id="ARBA00022559"/>
    </source>
</evidence>
<dbReference type="InterPro" id="IPR002016">
    <property type="entry name" value="Haem_peroxidase"/>
</dbReference>
<evidence type="ECO:0000256" key="12">
    <source>
        <dbReference type="PIRSR" id="PIRSR600823-4"/>
    </source>
</evidence>
<dbReference type="InterPro" id="IPR000823">
    <property type="entry name" value="Peroxidase_pln"/>
</dbReference>
<dbReference type="GO" id="GO:0046872">
    <property type="term" value="F:metal ion binding"/>
    <property type="evidence" value="ECO:0007669"/>
    <property type="project" value="UniProtKB-KW"/>
</dbReference>
<keyword evidence="3" id="KW-0575">Peroxidase</keyword>
<feature type="active site" description="Proton acceptor" evidence="10">
    <location>
        <position position="70"/>
    </location>
</feature>
<dbReference type="Gramene" id="AET4Gv20448100.1">
    <property type="protein sequence ID" value="AET4Gv20448100.1"/>
    <property type="gene ID" value="AET4Gv20448100"/>
</dbReference>
<feature type="signal peptide" evidence="14">
    <location>
        <begin position="1"/>
        <end position="27"/>
    </location>
</feature>
<dbReference type="Gene3D" id="1.10.520.10">
    <property type="match status" value="1"/>
</dbReference>
<dbReference type="AlphaFoldDB" id="A0A453I543"/>
<protein>
    <recommendedName>
        <fullName evidence="15">Plant heme peroxidase family profile domain-containing protein</fullName>
    </recommendedName>
</protein>
<dbReference type="PANTHER" id="PTHR31388">
    <property type="entry name" value="PEROXIDASE 72-RELATED"/>
    <property type="match status" value="1"/>
</dbReference>